<dbReference type="RefSeq" id="WP_188761314.1">
    <property type="nucleotide sequence ID" value="NZ_BMJM01000001.1"/>
</dbReference>
<dbReference type="InterPro" id="IPR004891">
    <property type="entry name" value="Mercury-R_MerC"/>
</dbReference>
<reference evidence="2" key="2">
    <citation type="submission" date="2020-09" db="EMBL/GenBank/DDBJ databases">
        <authorList>
            <person name="Sun Q."/>
            <person name="Zhou Y."/>
        </authorList>
    </citation>
    <scope>NUCLEOTIDE SEQUENCE</scope>
    <source>
        <strain evidence="2">CGMCC 1.15519</strain>
    </source>
</reference>
<protein>
    <recommendedName>
        <fullName evidence="4">MerC domain-containing protein</fullName>
    </recommendedName>
</protein>
<feature type="transmembrane region" description="Helical" evidence="1">
    <location>
        <begin position="45"/>
        <end position="66"/>
    </location>
</feature>
<evidence type="ECO:0000313" key="2">
    <source>
        <dbReference type="EMBL" id="GGE01619.1"/>
    </source>
</evidence>
<dbReference type="AlphaFoldDB" id="A0A917E4X0"/>
<reference evidence="2" key="1">
    <citation type="journal article" date="2014" name="Int. J. Syst. Evol. Microbiol.">
        <title>Complete genome sequence of Corynebacterium casei LMG S-19264T (=DSM 44701T), isolated from a smear-ripened cheese.</title>
        <authorList>
            <consortium name="US DOE Joint Genome Institute (JGI-PGF)"/>
            <person name="Walter F."/>
            <person name="Albersmeier A."/>
            <person name="Kalinowski J."/>
            <person name="Ruckert C."/>
        </authorList>
    </citation>
    <scope>NUCLEOTIDE SEQUENCE</scope>
    <source>
        <strain evidence="2">CGMCC 1.15519</strain>
    </source>
</reference>
<name>A0A917E4X0_9SPHN</name>
<keyword evidence="1" id="KW-0472">Membrane</keyword>
<evidence type="ECO:0000256" key="1">
    <source>
        <dbReference type="SAM" id="Phobius"/>
    </source>
</evidence>
<evidence type="ECO:0000313" key="3">
    <source>
        <dbReference type="Proteomes" id="UP000635071"/>
    </source>
</evidence>
<gene>
    <name evidence="2" type="ORF">GCM10011529_04960</name>
</gene>
<organism evidence="2 3">
    <name type="scientific">Sandarakinorhabdus glacialis</name>
    <dbReference type="NCBI Taxonomy" id="1614636"/>
    <lineage>
        <taxon>Bacteria</taxon>
        <taxon>Pseudomonadati</taxon>
        <taxon>Pseudomonadota</taxon>
        <taxon>Alphaproteobacteria</taxon>
        <taxon>Sphingomonadales</taxon>
        <taxon>Sphingosinicellaceae</taxon>
        <taxon>Sandarakinorhabdus</taxon>
    </lineage>
</organism>
<evidence type="ECO:0008006" key="4">
    <source>
        <dbReference type="Google" id="ProtNLM"/>
    </source>
</evidence>
<keyword evidence="1" id="KW-0812">Transmembrane</keyword>
<dbReference type="Proteomes" id="UP000635071">
    <property type="component" value="Unassembled WGS sequence"/>
</dbReference>
<comment type="caution">
    <text evidence="2">The sequence shown here is derived from an EMBL/GenBank/DDBJ whole genome shotgun (WGS) entry which is preliminary data.</text>
</comment>
<keyword evidence="1" id="KW-1133">Transmembrane helix</keyword>
<dbReference type="EMBL" id="BMJM01000001">
    <property type="protein sequence ID" value="GGE01619.1"/>
    <property type="molecule type" value="Genomic_DNA"/>
</dbReference>
<dbReference type="Pfam" id="PF03203">
    <property type="entry name" value="MerC"/>
    <property type="match status" value="1"/>
</dbReference>
<feature type="transmembrane region" description="Helical" evidence="1">
    <location>
        <begin position="98"/>
        <end position="116"/>
    </location>
</feature>
<dbReference type="GO" id="GO:0016020">
    <property type="term" value="C:membrane"/>
    <property type="evidence" value="ECO:0007669"/>
    <property type="project" value="InterPro"/>
</dbReference>
<sequence length="121" mass="12195">MPKRFSSLLDKSAMTLSGLCIVHCLGGTLLATIFAASSGWLGHDVHLIGLALALPLAGFALWRGVLVHGQAGVAVLGALGIGLMAISVFAGHGGSTEIMLSVAGVSLLGGAHLWNLRAARG</sequence>
<dbReference type="GO" id="GO:0015097">
    <property type="term" value="F:mercury ion transmembrane transporter activity"/>
    <property type="evidence" value="ECO:0007669"/>
    <property type="project" value="InterPro"/>
</dbReference>
<accession>A0A917E4X0</accession>
<keyword evidence="3" id="KW-1185">Reference proteome</keyword>
<feature type="transmembrane region" description="Helical" evidence="1">
    <location>
        <begin position="73"/>
        <end position="92"/>
    </location>
</feature>
<proteinExistence type="predicted"/>